<keyword evidence="1" id="KW-0472">Membrane</keyword>
<feature type="transmembrane region" description="Helical" evidence="1">
    <location>
        <begin position="311"/>
        <end position="327"/>
    </location>
</feature>
<sequence>MRNNLPRRQNGYICCRQTILSHIAFAVSRQIHTFVRMIIQMQKAKPRIEELDFLKCVFITLMIAFHLVYIGNTYPVAKQLVYTFHMPGFLLVSGYLFNVDKPWTAFGKTLLWIFIPYAMMETGYTVMASLLPIREHIDHLTPGLIVDHVFLHPMGPYWYLHTLMLCGACYYFAFRKPRGRFAQSVRKKSRFPESLMSRDNQWLLGRFSLLALFLWLLSHGCGLLSTANAAYFFTGAVIRHTIGDFRRAFPISWWTLPLLIVWCLDTSHYHKESLAGACIVYLVVCSLLWIYRLQLPRRLRRLSLFIGRNTFPLLLFSPVFTILAKYYQPLLLRTEPSGMLFLAVSVAFAMAGSFGITWLMDRMGVSGVFFGKRGLNR</sequence>
<dbReference type="InterPro" id="IPR002656">
    <property type="entry name" value="Acyl_transf_3_dom"/>
</dbReference>
<keyword evidence="3" id="KW-0808">Transferase</keyword>
<feature type="transmembrane region" description="Helical" evidence="1">
    <location>
        <begin position="207"/>
        <end position="233"/>
    </location>
</feature>
<evidence type="ECO:0000256" key="1">
    <source>
        <dbReference type="SAM" id="Phobius"/>
    </source>
</evidence>
<dbReference type="InterPro" id="IPR052734">
    <property type="entry name" value="Nod_factor_acetyltransferase"/>
</dbReference>
<dbReference type="EMBL" id="UGTM01000001">
    <property type="protein sequence ID" value="SUB87766.1"/>
    <property type="molecule type" value="Genomic_DNA"/>
</dbReference>
<keyword evidence="1" id="KW-1133">Transmembrane helix</keyword>
<protein>
    <submittedName>
        <fullName evidence="3">Fucose 4-O-acetylase and related acetyltransferases</fullName>
    </submittedName>
</protein>
<reference evidence="3 4" key="1">
    <citation type="submission" date="2018-06" db="EMBL/GenBank/DDBJ databases">
        <authorList>
            <consortium name="Pathogen Informatics"/>
            <person name="Doyle S."/>
        </authorList>
    </citation>
    <scope>NUCLEOTIDE SEQUENCE [LARGE SCALE GENOMIC DNA]</scope>
    <source>
        <strain evidence="3 4">NCTC13067</strain>
    </source>
</reference>
<dbReference type="PANTHER" id="PTHR37312">
    <property type="entry name" value="MEMBRANE-BOUND ACYLTRANSFERASE YKRP-RELATED"/>
    <property type="match status" value="1"/>
</dbReference>
<feature type="transmembrane region" description="Helical" evidence="1">
    <location>
        <begin position="273"/>
        <end position="291"/>
    </location>
</feature>
<dbReference type="Proteomes" id="UP000255469">
    <property type="component" value="Unassembled WGS sequence"/>
</dbReference>
<feature type="transmembrane region" description="Helical" evidence="1">
    <location>
        <begin position="157"/>
        <end position="174"/>
    </location>
</feature>
<dbReference type="AlphaFoldDB" id="A0A379E512"/>
<name>A0A379E512_9BACT</name>
<gene>
    <name evidence="3" type="ORF">NCTC13067_01447</name>
</gene>
<evidence type="ECO:0000259" key="2">
    <source>
        <dbReference type="Pfam" id="PF01757"/>
    </source>
</evidence>
<feature type="transmembrane region" description="Helical" evidence="1">
    <location>
        <begin position="339"/>
        <end position="360"/>
    </location>
</feature>
<evidence type="ECO:0000313" key="4">
    <source>
        <dbReference type="Proteomes" id="UP000255469"/>
    </source>
</evidence>
<dbReference type="Pfam" id="PF01757">
    <property type="entry name" value="Acyl_transf_3"/>
    <property type="match status" value="1"/>
</dbReference>
<evidence type="ECO:0000313" key="3">
    <source>
        <dbReference type="EMBL" id="SUB87766.1"/>
    </source>
</evidence>
<feature type="transmembrane region" description="Helical" evidence="1">
    <location>
        <begin position="53"/>
        <end position="74"/>
    </location>
</feature>
<feature type="transmembrane region" description="Helical" evidence="1">
    <location>
        <begin position="110"/>
        <end position="133"/>
    </location>
</feature>
<organism evidence="3 4">
    <name type="scientific">Prevotella denticola</name>
    <dbReference type="NCBI Taxonomy" id="28129"/>
    <lineage>
        <taxon>Bacteria</taxon>
        <taxon>Pseudomonadati</taxon>
        <taxon>Bacteroidota</taxon>
        <taxon>Bacteroidia</taxon>
        <taxon>Bacteroidales</taxon>
        <taxon>Prevotellaceae</taxon>
        <taxon>Prevotella</taxon>
    </lineage>
</organism>
<dbReference type="GO" id="GO:0016747">
    <property type="term" value="F:acyltransferase activity, transferring groups other than amino-acyl groups"/>
    <property type="evidence" value="ECO:0007669"/>
    <property type="project" value="InterPro"/>
</dbReference>
<proteinExistence type="predicted"/>
<keyword evidence="1" id="KW-0812">Transmembrane</keyword>
<feature type="domain" description="Acyltransferase 3" evidence="2">
    <location>
        <begin position="49"/>
        <end position="358"/>
    </location>
</feature>
<dbReference type="PANTHER" id="PTHR37312:SF1">
    <property type="entry name" value="MEMBRANE-BOUND ACYLTRANSFERASE YKRP-RELATED"/>
    <property type="match status" value="1"/>
</dbReference>
<feature type="transmembrane region" description="Helical" evidence="1">
    <location>
        <begin position="80"/>
        <end position="98"/>
    </location>
</feature>
<accession>A0A379E512</accession>